<dbReference type="GeneTree" id="ENSGT00910000147241"/>
<accession>A0A8C8Y1I0</accession>
<protein>
    <submittedName>
        <fullName evidence="1">Uncharacterized protein</fullName>
    </submittedName>
</protein>
<dbReference type="Proteomes" id="UP000694399">
    <property type="component" value="Chromosome D2"/>
</dbReference>
<evidence type="ECO:0000313" key="2">
    <source>
        <dbReference type="Proteomes" id="UP000694399"/>
    </source>
</evidence>
<reference evidence="1" key="1">
    <citation type="journal article" date="2019" name="bioRxiv">
        <title>Long live the king: chromosome-level assembly of the lion (Panthera leo) using linked-read, Hi-C, and long read data.</title>
        <authorList>
            <person name="Armstrong E.E."/>
            <person name="Taylor R.W."/>
            <person name="Miller D.E."/>
            <person name="Kaelin C."/>
            <person name="Barsh G."/>
            <person name="Hadly E.A."/>
            <person name="Petrov D."/>
        </authorList>
    </citation>
    <scope>NUCLEOTIDE SEQUENCE [LARGE SCALE GENOMIC DNA]</scope>
</reference>
<proteinExistence type="predicted"/>
<reference evidence="1" key="3">
    <citation type="submission" date="2025-09" db="UniProtKB">
        <authorList>
            <consortium name="Ensembl"/>
        </authorList>
    </citation>
    <scope>IDENTIFICATION</scope>
</reference>
<dbReference type="Ensembl" id="ENSPLOT00000029786.1">
    <property type="protein sequence ID" value="ENSPLOP00000026972.1"/>
    <property type="gene ID" value="ENSPLOG00000019783.1"/>
</dbReference>
<reference evidence="1" key="2">
    <citation type="submission" date="2025-08" db="UniProtKB">
        <authorList>
            <consortium name="Ensembl"/>
        </authorList>
    </citation>
    <scope>IDENTIFICATION</scope>
</reference>
<organism evidence="1 2">
    <name type="scientific">Panthera leo</name>
    <name type="common">Lion</name>
    <dbReference type="NCBI Taxonomy" id="9689"/>
    <lineage>
        <taxon>Eukaryota</taxon>
        <taxon>Metazoa</taxon>
        <taxon>Chordata</taxon>
        <taxon>Craniata</taxon>
        <taxon>Vertebrata</taxon>
        <taxon>Euteleostomi</taxon>
        <taxon>Mammalia</taxon>
        <taxon>Eutheria</taxon>
        <taxon>Laurasiatheria</taxon>
        <taxon>Carnivora</taxon>
        <taxon>Feliformia</taxon>
        <taxon>Felidae</taxon>
        <taxon>Pantherinae</taxon>
        <taxon>Panthera</taxon>
    </lineage>
</organism>
<sequence length="86" mass="9283">MRIGDHHRVFHGFSCGNGHLLGRLPTKESVKRQRVVRVGHPAPRGRRAVKGGWGTGTGAVGILGRGTVIATETSRSGWALQRFTLT</sequence>
<keyword evidence="2" id="KW-1185">Reference proteome</keyword>
<name>A0A8C8Y1I0_PANLE</name>
<evidence type="ECO:0000313" key="1">
    <source>
        <dbReference type="Ensembl" id="ENSPLOP00000026972.1"/>
    </source>
</evidence>
<dbReference type="AlphaFoldDB" id="A0A8C8Y1I0"/>